<proteinExistence type="predicted"/>
<dbReference type="Gene3D" id="1.25.40.10">
    <property type="entry name" value="Tetratricopeptide repeat domain"/>
    <property type="match status" value="2"/>
</dbReference>
<sequence>MPTSKDYRTVYQKMACGGRKVSFILVVCMLSATVYSEVTSGSVEAAFELRETRAKAENGDALGQVALGLAYQNGKGVPRDESQAVQWYRKAAEQGNPVGQYLLGIMYAAGSGVPQDLSKAARLYNESAKQGNTFAKYLLGTMYEAGSGVRQSDGRAALWYAEAAEEGSSDAQRLLGIMYGEGRGVEQDDTQAVKWLSKAAEQGDADSQVMLGACHLAGREVKQDFEVALNIFAEAATRNGQPRFQKWHQLPARRGVLESPLALRSDGKNRIMEPGTYVIFLSDDKRMLHPNAGTFTVEPTIREGNTITINARFEGESGSESGDDAVVNTQLELTTDFLVRELSLDGAALPISWVEPVDEPRFIRTKTSALVSKARLNNGTILKITSREGGEYRQTLIMRDGQLAVASPGDVQEF</sequence>
<protein>
    <submittedName>
        <fullName evidence="1">Sel1 domain protein repeat-containing protein</fullName>
    </submittedName>
</protein>
<dbReference type="RefSeq" id="WP_007195091.1">
    <property type="nucleotide sequence ID" value="NZ_AFWV01000017.1"/>
</dbReference>
<dbReference type="SUPFAM" id="SSF81901">
    <property type="entry name" value="HCP-like"/>
    <property type="match status" value="1"/>
</dbReference>
<reference evidence="1 2" key="1">
    <citation type="submission" date="2011-06" db="EMBL/GenBank/DDBJ databases">
        <title>The draft genome of Thiocapsa marina 5811.</title>
        <authorList>
            <consortium name="US DOE Joint Genome Institute (JGI-PGF)"/>
            <person name="Lucas S."/>
            <person name="Han J."/>
            <person name="Cheng J.-F."/>
            <person name="Goodwin L."/>
            <person name="Pitluck S."/>
            <person name="Peters L."/>
            <person name="Land M.L."/>
            <person name="Hauser L."/>
            <person name="Vogl K."/>
            <person name="Liu Z."/>
            <person name="Imhoff J."/>
            <person name="Thiel V."/>
            <person name="Frigaard N.-U."/>
            <person name="Bryant D."/>
            <person name="Woyke T.J."/>
        </authorList>
    </citation>
    <scope>NUCLEOTIDE SEQUENCE [LARGE SCALE GENOMIC DNA]</scope>
    <source>
        <strain evidence="1 2">5811</strain>
    </source>
</reference>
<keyword evidence="2" id="KW-1185">Reference proteome</keyword>
<name>F9UH46_9GAMM</name>
<dbReference type="eggNOG" id="COG0790">
    <property type="taxonomic scope" value="Bacteria"/>
</dbReference>
<dbReference type="InterPro" id="IPR050767">
    <property type="entry name" value="Sel1_AlgK"/>
</dbReference>
<dbReference type="EMBL" id="AFWV01000017">
    <property type="protein sequence ID" value="EGV16450.1"/>
    <property type="molecule type" value="Genomic_DNA"/>
</dbReference>
<dbReference type="PANTHER" id="PTHR11102:SF160">
    <property type="entry name" value="ERAD-ASSOCIATED E3 UBIQUITIN-PROTEIN LIGASE COMPONENT HRD3"/>
    <property type="match status" value="1"/>
</dbReference>
<dbReference type="PANTHER" id="PTHR11102">
    <property type="entry name" value="SEL-1-LIKE PROTEIN"/>
    <property type="match status" value="1"/>
</dbReference>
<gene>
    <name evidence="1" type="ORF">ThimaDRAFT_4219</name>
</gene>
<dbReference type="PATRIC" id="fig|768671.3.peg.4454"/>
<dbReference type="InterPro" id="IPR011990">
    <property type="entry name" value="TPR-like_helical_dom_sf"/>
</dbReference>
<organism evidence="1 2">
    <name type="scientific">Thiocapsa marina 5811</name>
    <dbReference type="NCBI Taxonomy" id="768671"/>
    <lineage>
        <taxon>Bacteria</taxon>
        <taxon>Pseudomonadati</taxon>
        <taxon>Pseudomonadota</taxon>
        <taxon>Gammaproteobacteria</taxon>
        <taxon>Chromatiales</taxon>
        <taxon>Chromatiaceae</taxon>
        <taxon>Thiocapsa</taxon>
    </lineage>
</organism>
<dbReference type="SMART" id="SM00671">
    <property type="entry name" value="SEL1"/>
    <property type="match status" value="5"/>
</dbReference>
<accession>F9UH46</accession>
<dbReference type="Proteomes" id="UP000005459">
    <property type="component" value="Unassembled WGS sequence"/>
</dbReference>
<dbReference type="OrthoDB" id="8561742at2"/>
<dbReference type="Pfam" id="PF08238">
    <property type="entry name" value="Sel1"/>
    <property type="match status" value="5"/>
</dbReference>
<dbReference type="AlphaFoldDB" id="F9UH46"/>
<evidence type="ECO:0000313" key="1">
    <source>
        <dbReference type="EMBL" id="EGV16450.1"/>
    </source>
</evidence>
<dbReference type="InterPro" id="IPR006597">
    <property type="entry name" value="Sel1-like"/>
</dbReference>
<evidence type="ECO:0000313" key="2">
    <source>
        <dbReference type="Proteomes" id="UP000005459"/>
    </source>
</evidence>